<gene>
    <name evidence="1" type="ORF">MCM2015_pMC2_40</name>
</gene>
<protein>
    <submittedName>
        <fullName evidence="1">Uncharacterized protein</fullName>
    </submittedName>
</protein>
<reference evidence="1" key="1">
    <citation type="journal article" date="2016" name="Sci. Rep.">
        <title>Genomics of high molecular weight plasmids isolated from an on-farm biopurification system.</title>
        <authorList>
            <person name="Martini M.C."/>
            <person name="Wibberg D."/>
            <person name="Lozano M."/>
            <person name="Torres Tejerizo G."/>
            <person name="Albicoro F.J."/>
            <person name="Jaenicke S."/>
            <person name="van Elsas J.D."/>
            <person name="Petroni A."/>
            <person name="Garcillan-Barcia M.P."/>
            <person name="de la Cruz F."/>
            <person name="Schluter A."/>
            <person name="Puhler A."/>
            <person name="Pistorio M."/>
            <person name="Lagares A."/>
            <person name="Del Papa M.F."/>
        </authorList>
    </citation>
    <scope>NUCLEOTIDE SEQUENCE</scope>
    <source>
        <plasmid evidence="1">pMC2</plasmid>
    </source>
</reference>
<dbReference type="EMBL" id="LT158602">
    <property type="protein sequence ID" value="CVK35532.1"/>
    <property type="molecule type" value="Genomic_DNA"/>
</dbReference>
<sequence length="204" mass="21233">MTARRFMMPPTAGKRWVYLGVGSMAVNSATIAFPATAAAGDLAVLVYSQSNAHNRVLPSGYSWLYSANAVPHHCYKVCAGGETSAPSPGDTPTTDGRGAVMLFRAIGGTASFDSSYYDAPAASRSVTTPAGSPALVIGASARPGVIDVGFQKTVPGDYVTAVENNTGLAFHGGYRFAQPSDTASYFIGPNYSNIRQVMACFVIS</sequence>
<dbReference type="AlphaFoldDB" id="A0A1A7GED4"/>
<proteinExistence type="predicted"/>
<name>A0A1A7GED4_9ZZZZ</name>
<organism evidence="1">
    <name type="scientific">biofilter metagenome</name>
    <dbReference type="NCBI Taxonomy" id="1070537"/>
    <lineage>
        <taxon>unclassified sequences</taxon>
        <taxon>metagenomes</taxon>
        <taxon>ecological metagenomes</taxon>
    </lineage>
</organism>
<accession>A0A1A7GED4</accession>
<evidence type="ECO:0000313" key="1">
    <source>
        <dbReference type="EMBL" id="CVK35532.1"/>
    </source>
</evidence>
<keyword evidence="1" id="KW-0614">Plasmid</keyword>
<geneLocation type="plasmid" evidence="1">
    <name>pMC2</name>
</geneLocation>